<dbReference type="Proteomes" id="UP001548587">
    <property type="component" value="Unassembled WGS sequence"/>
</dbReference>
<sequence>MQFFISQLILWPKNQRLKIRTLEFEEDKVNVIHGRSRTGKSSIIAIIDYCLGAKRCTIPVGEIRQKTEWFGLKVRIRDTWILIGRRTPLSSFGSGEFFFLTLDGCDAPIPARIEATHTHPQYKDEFNRIARVTNMSLVDDEDAENSENRPSYRDLAAFNFLPQHIVANPNVLFYKTDTYEHKDKFKRVLPYALGIVNAEYLQKARERTRRLKNLVALYKEQRTRETAFASWQSDVRALWNESVQLGLSDERAEMSLEACVTSLKALNDAYVAGNLAQRLRTPHHGLANELFLDATEQEEKAQRKVDDLVQELRDYQRLSNRAKKLTGAMEDEKVRVVNLGWLQRSLVRDASCVVCGSASNHNHDVLNGLEEKLDSVTRLSAALLEGPIVDRQLAALEKNLSEAEDVLHAARMHRLSLEPKASVPAESLGRVYVLLGKLQALLGALATLDGEDDLGNRIRDTEEKLAQLDDYFRNSDREARERAVAVELGEYIKGYAKWFGLRSKATVELDQKELTLTFSRDTGTHKDYLWEIGSGANWMAYHVSTFLALHEFFTKPERLNGPVFSFLTIDQPSQVFFPSAHSGENLLDEHDDQAKSLSGSRDADIEDTRKIFLALARGLVRTKFKYQIIVVEHADKSIWGSADHMNEVAAWKNEGDGLIPREWFGR</sequence>
<keyword evidence="1" id="KW-0175">Coiled coil</keyword>
<evidence type="ECO:0000313" key="2">
    <source>
        <dbReference type="EMBL" id="MET1478322.1"/>
    </source>
</evidence>
<dbReference type="EMBL" id="JBEWCH010000028">
    <property type="protein sequence ID" value="MET1478322.1"/>
    <property type="molecule type" value="Genomic_DNA"/>
</dbReference>
<reference evidence="2 3" key="1">
    <citation type="submission" date="2024-06" db="EMBL/GenBank/DDBJ databases">
        <title>Burkholderia sola in Mexico.</title>
        <authorList>
            <person name="Estrada P."/>
        </authorList>
    </citation>
    <scope>NUCLEOTIDE SEQUENCE [LARGE SCALE GENOMIC DNA]</scope>
    <source>
        <strain evidence="2 3">CpTa8-5</strain>
    </source>
</reference>
<evidence type="ECO:0000313" key="3">
    <source>
        <dbReference type="Proteomes" id="UP001548587"/>
    </source>
</evidence>
<protein>
    <submittedName>
        <fullName evidence="2">DUF3732 domain-containing protein</fullName>
    </submittedName>
</protein>
<dbReference type="InterPro" id="IPR022205">
    <property type="entry name" value="DUF3732"/>
</dbReference>
<keyword evidence="3" id="KW-1185">Reference proteome</keyword>
<gene>
    <name evidence="2" type="ORF">ABXL37_29125</name>
</gene>
<organism evidence="2 3">
    <name type="scientific">Burkholderia sola</name>
    <dbReference type="NCBI Taxonomy" id="2843302"/>
    <lineage>
        <taxon>Bacteria</taxon>
        <taxon>Pseudomonadati</taxon>
        <taxon>Pseudomonadota</taxon>
        <taxon>Betaproteobacteria</taxon>
        <taxon>Burkholderiales</taxon>
        <taxon>Burkholderiaceae</taxon>
        <taxon>Burkholderia</taxon>
        <taxon>Burkholderia cepacia complex</taxon>
    </lineage>
</organism>
<feature type="coiled-coil region" evidence="1">
    <location>
        <begin position="291"/>
        <end position="335"/>
    </location>
</feature>
<evidence type="ECO:0000256" key="1">
    <source>
        <dbReference type="SAM" id="Coils"/>
    </source>
</evidence>
<accession>A0ABV2CGT0</accession>
<dbReference type="RefSeq" id="WP_209928266.1">
    <property type="nucleotide sequence ID" value="NZ_JBEWCH010000028.1"/>
</dbReference>
<comment type="caution">
    <text evidence="2">The sequence shown here is derived from an EMBL/GenBank/DDBJ whole genome shotgun (WGS) entry which is preliminary data.</text>
</comment>
<dbReference type="Pfam" id="PF12532">
    <property type="entry name" value="DUF3732"/>
    <property type="match status" value="1"/>
</dbReference>
<proteinExistence type="predicted"/>
<name>A0ABV2CGT0_9BURK</name>